<protein>
    <submittedName>
        <fullName evidence="1">Uncharacterized protein</fullName>
    </submittedName>
</protein>
<sequence length="251" mass="29906">MKRVYLIGFDLCGGLALHRYFIANGYDATFDDEDGFSSVAMENFQQGQPLLKGFENCSFFSQIQHETADGAYVYTNELLLEEFYKQEPSALYVFNYQPLDNWLESRQRFYGYLPKVMKREQLDEQQVLALWRQAYVNHKTRVLELLAGKTNFFMYDYAEHNFSELNSFFKSHGIAVDESKYQPVAEIRGSIEQRFHIQNIREAALYFRYHRFDIDTAINLLAEAERHQPCRYYFKDELKKWKLEKATWTKE</sequence>
<dbReference type="KEGG" id="tvd:SG34_001870"/>
<organism evidence="1 2">
    <name type="scientific">Thalassomonas viridans</name>
    <dbReference type="NCBI Taxonomy" id="137584"/>
    <lineage>
        <taxon>Bacteria</taxon>
        <taxon>Pseudomonadati</taxon>
        <taxon>Pseudomonadota</taxon>
        <taxon>Gammaproteobacteria</taxon>
        <taxon>Alteromonadales</taxon>
        <taxon>Colwelliaceae</taxon>
        <taxon>Thalassomonas</taxon>
    </lineage>
</organism>
<accession>A0AAE9Z3N7</accession>
<dbReference type="AlphaFoldDB" id="A0AAE9Z3N7"/>
<dbReference type="EMBL" id="CP059733">
    <property type="protein sequence ID" value="WDE05707.1"/>
    <property type="molecule type" value="Genomic_DNA"/>
</dbReference>
<keyword evidence="2" id="KW-1185">Reference proteome</keyword>
<evidence type="ECO:0000313" key="1">
    <source>
        <dbReference type="EMBL" id="WDE05707.1"/>
    </source>
</evidence>
<evidence type="ECO:0000313" key="2">
    <source>
        <dbReference type="Proteomes" id="UP000032352"/>
    </source>
</evidence>
<dbReference type="Proteomes" id="UP000032352">
    <property type="component" value="Chromosome"/>
</dbReference>
<gene>
    <name evidence="1" type="ORF">SG34_001870</name>
</gene>
<reference evidence="1 2" key="2">
    <citation type="journal article" date="2022" name="Mar. Drugs">
        <title>Bioassay-Guided Fractionation Leads to the Detection of Cholic Acid Generated by the Rare Thalassomonas sp.</title>
        <authorList>
            <person name="Pheiffer F."/>
            <person name="Schneider Y.K."/>
            <person name="Hansen E.H."/>
            <person name="Andersen J.H."/>
            <person name="Isaksson J."/>
            <person name="Busche T."/>
            <person name="R C."/>
            <person name="Kalinowski J."/>
            <person name="Zyl L.V."/>
            <person name="Trindade M."/>
        </authorList>
    </citation>
    <scope>NUCLEOTIDE SEQUENCE [LARGE SCALE GENOMIC DNA]</scope>
    <source>
        <strain evidence="1 2">XOM25</strain>
    </source>
</reference>
<reference evidence="1 2" key="1">
    <citation type="journal article" date="2015" name="Genome Announc.">
        <title>Draft Genome Sequences of Marine Isolates of Thalassomonas viridans and Thalassomonas actiniarum.</title>
        <authorList>
            <person name="Olonade I."/>
            <person name="van Zyl L.J."/>
            <person name="Trindade M."/>
        </authorList>
    </citation>
    <scope>NUCLEOTIDE SEQUENCE [LARGE SCALE GENOMIC DNA]</scope>
    <source>
        <strain evidence="1 2">XOM25</strain>
    </source>
</reference>
<name>A0AAE9Z3N7_9GAMM</name>
<dbReference type="RefSeq" id="WP_044841789.1">
    <property type="nucleotide sequence ID" value="NZ_CP059733.1"/>
</dbReference>
<proteinExistence type="predicted"/>